<feature type="transmembrane region" description="Helical" evidence="10">
    <location>
        <begin position="75"/>
        <end position="98"/>
    </location>
</feature>
<feature type="transmembrane region" description="Helical" evidence="10">
    <location>
        <begin position="182"/>
        <end position="199"/>
    </location>
</feature>
<evidence type="ECO:0000256" key="10">
    <source>
        <dbReference type="SAM" id="Phobius"/>
    </source>
</evidence>
<sequence length="446" mass="48928">MANNPASLPGGVSQDKLKELRQRIFFVIGALLVFRIGVYISIPGIDPVALKAAVPTEGTILEVFNMFSGGAFERFSLFALGIMPYISASIIIQLLSYITPSLQQLRKEGESGRRKITQYTRYATVVLALFQAIGMSVMMEQTNAVSIKGFPFIFTATVTLVTGTMFLMWLGEQITERGIGNGISLIIFAGIVVNLPSAVSKTASMVNDGTLTAFVAILLFVFILAVIAFVIFVERGQRRITVNYAKRQQGRKMYQAQSSFLPLKLNMAGVIPPIFASSLILFPATLARFFGESKNAAGELTNNWLVSFSNLFQQGELTYMLAYAFLIIFFCFFYTALVFNSRETADNLKKSGGFIPGIRPGEQTAKYVDNVLSRLTTAGALYLTVVCLIPGILSAQLGVPFSFGGTSLLIIVVVVMDFMSQMQAHMLSHQYEGLMKKSKFKGFEGQ</sequence>
<reference evidence="11" key="1">
    <citation type="submission" date="2018-06" db="EMBL/GenBank/DDBJ databases">
        <authorList>
            <person name="Zhirakovskaya E."/>
        </authorList>
    </citation>
    <scope>NUCLEOTIDE SEQUENCE</scope>
</reference>
<feature type="transmembrane region" description="Helical" evidence="10">
    <location>
        <begin position="150"/>
        <end position="170"/>
    </location>
</feature>
<evidence type="ECO:0000256" key="2">
    <source>
        <dbReference type="ARBA" id="ARBA00005751"/>
    </source>
</evidence>
<dbReference type="Gene3D" id="1.10.3370.10">
    <property type="entry name" value="SecY subunit domain"/>
    <property type="match status" value="1"/>
</dbReference>
<dbReference type="PANTHER" id="PTHR10906">
    <property type="entry name" value="SECY/SEC61-ALPHA FAMILY MEMBER"/>
    <property type="match status" value="1"/>
</dbReference>
<protein>
    <recommendedName>
        <fullName evidence="9">Protein translocase subunit SecY</fullName>
    </recommendedName>
</protein>
<dbReference type="SUPFAM" id="SSF103491">
    <property type="entry name" value="Preprotein translocase SecY subunit"/>
    <property type="match status" value="1"/>
</dbReference>
<dbReference type="PIRSF" id="PIRSF004557">
    <property type="entry name" value="SecY"/>
    <property type="match status" value="1"/>
</dbReference>
<organism evidence="11">
    <name type="scientific">hydrothermal vent metagenome</name>
    <dbReference type="NCBI Taxonomy" id="652676"/>
    <lineage>
        <taxon>unclassified sequences</taxon>
        <taxon>metagenomes</taxon>
        <taxon>ecological metagenomes</taxon>
    </lineage>
</organism>
<dbReference type="InterPro" id="IPR023201">
    <property type="entry name" value="SecY_dom_sf"/>
</dbReference>
<dbReference type="GO" id="GO:0015031">
    <property type="term" value="P:protein transport"/>
    <property type="evidence" value="ECO:0007669"/>
    <property type="project" value="UniProtKB-KW"/>
</dbReference>
<dbReference type="Pfam" id="PF00344">
    <property type="entry name" value="SecY"/>
    <property type="match status" value="1"/>
</dbReference>
<feature type="transmembrane region" description="Helical" evidence="10">
    <location>
        <begin position="211"/>
        <end position="233"/>
    </location>
</feature>
<dbReference type="AlphaFoldDB" id="A0A3B0Y5V3"/>
<evidence type="ECO:0000256" key="9">
    <source>
        <dbReference type="ARBA" id="ARBA00039733"/>
    </source>
</evidence>
<proteinExistence type="inferred from homology"/>
<comment type="similarity">
    <text evidence="2">Belongs to the SecY/SEC61-alpha family.</text>
</comment>
<evidence type="ECO:0000256" key="5">
    <source>
        <dbReference type="ARBA" id="ARBA00022927"/>
    </source>
</evidence>
<keyword evidence="5" id="KW-0653">Protein transport</keyword>
<name>A0A3B0Y5V3_9ZZZZ</name>
<keyword evidence="4 10" id="KW-0812">Transmembrane</keyword>
<dbReference type="GO" id="GO:0016020">
    <property type="term" value="C:membrane"/>
    <property type="evidence" value="ECO:0007669"/>
    <property type="project" value="UniProtKB-SubCell"/>
</dbReference>
<evidence type="ECO:0000256" key="1">
    <source>
        <dbReference type="ARBA" id="ARBA00004141"/>
    </source>
</evidence>
<dbReference type="InterPro" id="IPR002208">
    <property type="entry name" value="SecY/SEC61-alpha"/>
</dbReference>
<feature type="transmembrane region" description="Helical" evidence="10">
    <location>
        <begin position="261"/>
        <end position="282"/>
    </location>
</feature>
<evidence type="ECO:0000256" key="6">
    <source>
        <dbReference type="ARBA" id="ARBA00022989"/>
    </source>
</evidence>
<keyword evidence="8 10" id="KW-0472">Membrane</keyword>
<evidence type="ECO:0000256" key="3">
    <source>
        <dbReference type="ARBA" id="ARBA00022448"/>
    </source>
</evidence>
<dbReference type="PROSITE" id="PS00756">
    <property type="entry name" value="SECY_2"/>
    <property type="match status" value="1"/>
</dbReference>
<dbReference type="InterPro" id="IPR030659">
    <property type="entry name" value="SecY_CS"/>
</dbReference>
<evidence type="ECO:0000256" key="7">
    <source>
        <dbReference type="ARBA" id="ARBA00023010"/>
    </source>
</evidence>
<dbReference type="NCBIfam" id="TIGR00967">
    <property type="entry name" value="3a0501s007"/>
    <property type="match status" value="1"/>
</dbReference>
<dbReference type="EMBL" id="UOFL01000030">
    <property type="protein sequence ID" value="VAW71783.1"/>
    <property type="molecule type" value="Genomic_DNA"/>
</dbReference>
<feature type="transmembrane region" description="Helical" evidence="10">
    <location>
        <begin position="399"/>
        <end position="419"/>
    </location>
</feature>
<feature type="transmembrane region" description="Helical" evidence="10">
    <location>
        <begin position="317"/>
        <end position="339"/>
    </location>
</feature>
<keyword evidence="6 10" id="KW-1133">Transmembrane helix</keyword>
<feature type="transmembrane region" description="Helical" evidence="10">
    <location>
        <begin position="119"/>
        <end position="138"/>
    </location>
</feature>
<feature type="transmembrane region" description="Helical" evidence="10">
    <location>
        <begin position="375"/>
        <end position="393"/>
    </location>
</feature>
<gene>
    <name evidence="11" type="ORF">MNBD_GAMMA12-2116</name>
</gene>
<evidence type="ECO:0000256" key="8">
    <source>
        <dbReference type="ARBA" id="ARBA00023136"/>
    </source>
</evidence>
<dbReference type="PROSITE" id="PS00755">
    <property type="entry name" value="SECY_1"/>
    <property type="match status" value="1"/>
</dbReference>
<dbReference type="PRINTS" id="PR00303">
    <property type="entry name" value="SECYTRNLCASE"/>
</dbReference>
<evidence type="ECO:0000256" key="4">
    <source>
        <dbReference type="ARBA" id="ARBA00022692"/>
    </source>
</evidence>
<accession>A0A3B0Y5V3</accession>
<dbReference type="InterPro" id="IPR026593">
    <property type="entry name" value="SecY"/>
</dbReference>
<comment type="subcellular location">
    <subcellularLocation>
        <location evidence="1">Membrane</location>
        <topology evidence="1">Multi-pass membrane protein</topology>
    </subcellularLocation>
</comment>
<keyword evidence="3" id="KW-0813">Transport</keyword>
<dbReference type="HAMAP" id="MF_01465">
    <property type="entry name" value="SecY"/>
    <property type="match status" value="1"/>
</dbReference>
<dbReference type="FunFam" id="1.10.3370.10:FF:000001">
    <property type="entry name" value="Preprotein translocase subunit SecY"/>
    <property type="match status" value="1"/>
</dbReference>
<keyword evidence="7" id="KW-0811">Translocation</keyword>
<evidence type="ECO:0000313" key="11">
    <source>
        <dbReference type="EMBL" id="VAW71783.1"/>
    </source>
</evidence>
<feature type="transmembrane region" description="Helical" evidence="10">
    <location>
        <begin position="24"/>
        <end position="42"/>
    </location>
</feature>